<evidence type="ECO:0000259" key="1">
    <source>
        <dbReference type="Pfam" id="PF00535"/>
    </source>
</evidence>
<evidence type="ECO:0000313" key="3">
    <source>
        <dbReference type="Proteomes" id="UP000823900"/>
    </source>
</evidence>
<sequence length="333" mass="39010">MEEKKISEQKTQRPAVSICCLAYNHEKYIRDALDSFLAQKTSFPIEVLIHDDASTDGTADIIREYEKKYPDIIKPVYQTENQYSKGVKNISGIFNFPRAKGRYIAMCEGDDYWTDPDKLEKQVAYLDSHPGCSLCFHSARQVTVDGSITDGYMRPYRKDRKVSPEEIIDKTSGYAMNSMVFPVEVVEHIPDYYWNCPIGDIPMQLMMAEKGWAYYMDEAMSVYRVGVAGSWTAQMKSGDYEKKQKEYCRQMEAMYREFDRETGGKYHKQAVNAARRIGFLTKVNTKHYDEVLDRKNRKFYRELNFRTRFFIRFEILCPSLYRWLQKKATGRNG</sequence>
<feature type="domain" description="Glycosyltransferase 2-like" evidence="1">
    <location>
        <begin position="17"/>
        <end position="177"/>
    </location>
</feature>
<name>A0A9D2KND8_9FIRM</name>
<gene>
    <name evidence="2" type="ORF">IAA07_07875</name>
</gene>
<evidence type="ECO:0000313" key="2">
    <source>
        <dbReference type="EMBL" id="HJA71483.1"/>
    </source>
</evidence>
<dbReference type="EMBL" id="DWZA01000068">
    <property type="protein sequence ID" value="HJA71483.1"/>
    <property type="molecule type" value="Genomic_DNA"/>
</dbReference>
<dbReference type="Gene3D" id="3.90.550.10">
    <property type="entry name" value="Spore Coat Polysaccharide Biosynthesis Protein SpsA, Chain A"/>
    <property type="match status" value="1"/>
</dbReference>
<organism evidence="2 3">
    <name type="scientific">Candidatus Lachnoclostridium stercoravium</name>
    <dbReference type="NCBI Taxonomy" id="2838633"/>
    <lineage>
        <taxon>Bacteria</taxon>
        <taxon>Bacillati</taxon>
        <taxon>Bacillota</taxon>
        <taxon>Clostridia</taxon>
        <taxon>Lachnospirales</taxon>
        <taxon>Lachnospiraceae</taxon>
    </lineage>
</organism>
<dbReference type="InterPro" id="IPR001173">
    <property type="entry name" value="Glyco_trans_2-like"/>
</dbReference>
<dbReference type="PANTHER" id="PTHR22916">
    <property type="entry name" value="GLYCOSYLTRANSFERASE"/>
    <property type="match status" value="1"/>
</dbReference>
<reference evidence="2" key="2">
    <citation type="submission" date="2021-04" db="EMBL/GenBank/DDBJ databases">
        <authorList>
            <person name="Gilroy R."/>
        </authorList>
    </citation>
    <scope>NUCLEOTIDE SEQUENCE</scope>
    <source>
        <strain evidence="2">CHK178-16964</strain>
    </source>
</reference>
<dbReference type="Proteomes" id="UP000823900">
    <property type="component" value="Unassembled WGS sequence"/>
</dbReference>
<dbReference type="PANTHER" id="PTHR22916:SF3">
    <property type="entry name" value="UDP-GLCNAC:BETAGAL BETA-1,3-N-ACETYLGLUCOSAMINYLTRANSFERASE-LIKE PROTEIN 1"/>
    <property type="match status" value="1"/>
</dbReference>
<dbReference type="Pfam" id="PF00535">
    <property type="entry name" value="Glycos_transf_2"/>
    <property type="match status" value="1"/>
</dbReference>
<reference evidence="2" key="1">
    <citation type="journal article" date="2021" name="PeerJ">
        <title>Extensive microbial diversity within the chicken gut microbiome revealed by metagenomics and culture.</title>
        <authorList>
            <person name="Gilroy R."/>
            <person name="Ravi A."/>
            <person name="Getino M."/>
            <person name="Pursley I."/>
            <person name="Horton D.L."/>
            <person name="Alikhan N.F."/>
            <person name="Baker D."/>
            <person name="Gharbi K."/>
            <person name="Hall N."/>
            <person name="Watson M."/>
            <person name="Adriaenssens E.M."/>
            <person name="Foster-Nyarko E."/>
            <person name="Jarju S."/>
            <person name="Secka A."/>
            <person name="Antonio M."/>
            <person name="Oren A."/>
            <person name="Chaudhuri R.R."/>
            <person name="La Ragione R."/>
            <person name="Hildebrand F."/>
            <person name="Pallen M.J."/>
        </authorList>
    </citation>
    <scope>NUCLEOTIDE SEQUENCE</scope>
    <source>
        <strain evidence="2">CHK178-16964</strain>
    </source>
</reference>
<accession>A0A9D2KND8</accession>
<protein>
    <submittedName>
        <fullName evidence="2">Glycosyltransferase</fullName>
        <ecNumber evidence="2">2.4.-.-</ecNumber>
    </submittedName>
</protein>
<dbReference type="EC" id="2.4.-.-" evidence="2"/>
<dbReference type="GO" id="GO:0016758">
    <property type="term" value="F:hexosyltransferase activity"/>
    <property type="evidence" value="ECO:0007669"/>
    <property type="project" value="UniProtKB-ARBA"/>
</dbReference>
<comment type="caution">
    <text evidence="2">The sequence shown here is derived from an EMBL/GenBank/DDBJ whole genome shotgun (WGS) entry which is preliminary data.</text>
</comment>
<keyword evidence="2" id="KW-0808">Transferase</keyword>
<dbReference type="InterPro" id="IPR029044">
    <property type="entry name" value="Nucleotide-diphossugar_trans"/>
</dbReference>
<keyword evidence="2" id="KW-0328">Glycosyltransferase</keyword>
<dbReference type="SUPFAM" id="SSF53448">
    <property type="entry name" value="Nucleotide-diphospho-sugar transferases"/>
    <property type="match status" value="1"/>
</dbReference>
<proteinExistence type="predicted"/>
<dbReference type="AlphaFoldDB" id="A0A9D2KND8"/>